<dbReference type="AlphaFoldDB" id="A0A8G1EFL7"/>
<gene>
    <name evidence="2" type="ORF">E2N92_05395</name>
</gene>
<accession>A0A8G1EFL7</accession>
<evidence type="ECO:0000256" key="1">
    <source>
        <dbReference type="SAM" id="MobiDB-lite"/>
    </source>
</evidence>
<protein>
    <submittedName>
        <fullName evidence="2">Uncharacterized protein</fullName>
    </submittedName>
</protein>
<dbReference type="Proteomes" id="UP000826709">
    <property type="component" value="Chromosome"/>
</dbReference>
<dbReference type="RefSeq" id="WP_220682671.1">
    <property type="nucleotide sequence ID" value="NZ_CP037968.1"/>
</dbReference>
<organism evidence="2 3">
    <name type="scientific">Methanofollis formosanus</name>
    <dbReference type="NCBI Taxonomy" id="299308"/>
    <lineage>
        <taxon>Archaea</taxon>
        <taxon>Methanobacteriati</taxon>
        <taxon>Methanobacteriota</taxon>
        <taxon>Stenosarchaea group</taxon>
        <taxon>Methanomicrobia</taxon>
        <taxon>Methanomicrobiales</taxon>
        <taxon>Methanomicrobiaceae</taxon>
        <taxon>Methanofollis</taxon>
    </lineage>
</organism>
<dbReference type="KEGG" id="mfk:E2N92_05395"/>
<proteinExistence type="predicted"/>
<reference evidence="2" key="2">
    <citation type="submission" date="2019-03" db="EMBL/GenBank/DDBJ databases">
        <authorList>
            <person name="Chen S.-C."/>
            <person name="Wu S.-Y."/>
            <person name="Lai M.-C."/>
        </authorList>
    </citation>
    <scope>NUCLEOTIDE SEQUENCE</scope>
    <source>
        <strain evidence="2">ML15</strain>
    </source>
</reference>
<name>A0A8G1EFL7_9EURY</name>
<keyword evidence="3" id="KW-1185">Reference proteome</keyword>
<feature type="region of interest" description="Disordered" evidence="1">
    <location>
        <begin position="1"/>
        <end position="40"/>
    </location>
</feature>
<feature type="compositionally biased region" description="Basic and acidic residues" evidence="1">
    <location>
        <begin position="13"/>
        <end position="29"/>
    </location>
</feature>
<dbReference type="EMBL" id="CP037968">
    <property type="protein sequence ID" value="QYZ78898.1"/>
    <property type="molecule type" value="Genomic_DNA"/>
</dbReference>
<sequence length="98" mass="11423">MGEGGRYDLLGNFRDHHSSEGENINEEHGRRKRRENRKREEDRLLVVETEEAVVLPHRDAEDCFALLVITYFTFSRDFFGACAFYGIKEEGDKVSVVR</sequence>
<evidence type="ECO:0000313" key="3">
    <source>
        <dbReference type="Proteomes" id="UP000826709"/>
    </source>
</evidence>
<evidence type="ECO:0000313" key="2">
    <source>
        <dbReference type="EMBL" id="QYZ78898.1"/>
    </source>
</evidence>
<reference evidence="2" key="1">
    <citation type="journal article" date="2005" name="Int. J. Syst. Evol. Microbiol.">
        <title>Methanofollis formosanus sp. nov., isolated from a fish pond.</title>
        <authorList>
            <person name="Wu S.Y."/>
            <person name="Chen S.C."/>
            <person name="Lai M.C."/>
        </authorList>
    </citation>
    <scope>NUCLEOTIDE SEQUENCE</scope>
    <source>
        <strain evidence="2">ML15</strain>
    </source>
</reference>